<name>A0AAE1GNC2_PETCI</name>
<evidence type="ECO:0000313" key="3">
    <source>
        <dbReference type="Proteomes" id="UP001286313"/>
    </source>
</evidence>
<feature type="compositionally biased region" description="Basic and acidic residues" evidence="1">
    <location>
        <begin position="1"/>
        <end position="12"/>
    </location>
</feature>
<organism evidence="2 3">
    <name type="scientific">Petrolisthes cinctipes</name>
    <name type="common">Flat porcelain crab</name>
    <dbReference type="NCBI Taxonomy" id="88211"/>
    <lineage>
        <taxon>Eukaryota</taxon>
        <taxon>Metazoa</taxon>
        <taxon>Ecdysozoa</taxon>
        <taxon>Arthropoda</taxon>
        <taxon>Crustacea</taxon>
        <taxon>Multicrustacea</taxon>
        <taxon>Malacostraca</taxon>
        <taxon>Eumalacostraca</taxon>
        <taxon>Eucarida</taxon>
        <taxon>Decapoda</taxon>
        <taxon>Pleocyemata</taxon>
        <taxon>Anomura</taxon>
        <taxon>Galatheoidea</taxon>
        <taxon>Porcellanidae</taxon>
        <taxon>Petrolisthes</taxon>
    </lineage>
</organism>
<feature type="region of interest" description="Disordered" evidence="1">
    <location>
        <begin position="1"/>
        <end position="27"/>
    </location>
</feature>
<evidence type="ECO:0000256" key="1">
    <source>
        <dbReference type="SAM" id="MobiDB-lite"/>
    </source>
</evidence>
<gene>
    <name evidence="2" type="ORF">Pcinc_000498</name>
</gene>
<proteinExistence type="predicted"/>
<dbReference type="AlphaFoldDB" id="A0AAE1GNC2"/>
<keyword evidence="3" id="KW-1185">Reference proteome</keyword>
<sequence>MSRAVREYEGTSRRLSQRRKWSSVSDSGIGPVGMDVGWMTLRRLMIRLLQGHGSNGRVGVALQGQVGAHVARCVGPWCRESSVVVVRGAVKRKVIS</sequence>
<reference evidence="2" key="1">
    <citation type="submission" date="2023-10" db="EMBL/GenBank/DDBJ databases">
        <title>Genome assemblies of two species of porcelain crab, Petrolisthes cinctipes and Petrolisthes manimaculis (Anomura: Porcellanidae).</title>
        <authorList>
            <person name="Angst P."/>
        </authorList>
    </citation>
    <scope>NUCLEOTIDE SEQUENCE</scope>
    <source>
        <strain evidence="2">PB745_01</strain>
        <tissue evidence="2">Gill</tissue>
    </source>
</reference>
<dbReference type="EMBL" id="JAWQEG010000030">
    <property type="protein sequence ID" value="KAK3895890.1"/>
    <property type="molecule type" value="Genomic_DNA"/>
</dbReference>
<protein>
    <submittedName>
        <fullName evidence="2">Uncharacterized protein</fullName>
    </submittedName>
</protein>
<accession>A0AAE1GNC2</accession>
<dbReference type="Proteomes" id="UP001286313">
    <property type="component" value="Unassembled WGS sequence"/>
</dbReference>
<evidence type="ECO:0000313" key="2">
    <source>
        <dbReference type="EMBL" id="KAK3895890.1"/>
    </source>
</evidence>
<comment type="caution">
    <text evidence="2">The sequence shown here is derived from an EMBL/GenBank/DDBJ whole genome shotgun (WGS) entry which is preliminary data.</text>
</comment>